<keyword evidence="12" id="KW-1185">Reference proteome</keyword>
<dbReference type="PROSITE" id="PS00211">
    <property type="entry name" value="ABC_TRANSPORTER_1"/>
    <property type="match status" value="1"/>
</dbReference>
<reference evidence="11 12" key="1">
    <citation type="submission" date="2020-08" db="EMBL/GenBank/DDBJ databases">
        <title>Functional genomics of gut bacteria from endangered species of beetles.</title>
        <authorList>
            <person name="Carlos-Shanley C."/>
        </authorList>
    </citation>
    <scope>NUCLEOTIDE SEQUENCE [LARGE SCALE GENOMIC DNA]</scope>
    <source>
        <strain evidence="11 12">S00124</strain>
    </source>
</reference>
<dbReference type="Gene3D" id="3.40.50.300">
    <property type="entry name" value="P-loop containing nucleotide triphosphate hydrolases"/>
    <property type="match status" value="1"/>
</dbReference>
<comment type="caution">
    <text evidence="11">The sequence shown here is derived from an EMBL/GenBank/DDBJ whole genome shotgun (WGS) entry which is preliminary data.</text>
</comment>
<keyword evidence="3 8" id="KW-0812">Transmembrane</keyword>
<accession>A0ABR6RI87</accession>
<dbReference type="SMART" id="SM00382">
    <property type="entry name" value="AAA"/>
    <property type="match status" value="1"/>
</dbReference>
<dbReference type="PANTHER" id="PTHR24221">
    <property type="entry name" value="ATP-BINDING CASSETTE SUB-FAMILY B"/>
    <property type="match status" value="1"/>
</dbReference>
<feature type="domain" description="ABC transporter" evidence="9">
    <location>
        <begin position="346"/>
        <end position="574"/>
    </location>
</feature>
<keyword evidence="5 11" id="KW-0067">ATP-binding</keyword>
<organism evidence="11 12">
    <name type="scientific">Comamonas odontotermitis</name>
    <dbReference type="NCBI Taxonomy" id="379895"/>
    <lineage>
        <taxon>Bacteria</taxon>
        <taxon>Pseudomonadati</taxon>
        <taxon>Pseudomonadota</taxon>
        <taxon>Betaproteobacteria</taxon>
        <taxon>Burkholderiales</taxon>
        <taxon>Comamonadaceae</taxon>
        <taxon>Comamonas</taxon>
    </lineage>
</organism>
<dbReference type="SUPFAM" id="SSF52540">
    <property type="entry name" value="P-loop containing nucleoside triphosphate hydrolases"/>
    <property type="match status" value="1"/>
</dbReference>
<protein>
    <submittedName>
        <fullName evidence="11">ATP-binding cassette subfamily C protein CydC</fullName>
    </submittedName>
</protein>
<dbReference type="Proteomes" id="UP000562492">
    <property type="component" value="Unassembled WGS sequence"/>
</dbReference>
<feature type="domain" description="ABC transmembrane type-1" evidence="10">
    <location>
        <begin position="24"/>
        <end position="314"/>
    </location>
</feature>
<feature type="transmembrane region" description="Helical" evidence="8">
    <location>
        <begin position="144"/>
        <end position="166"/>
    </location>
</feature>
<dbReference type="InterPro" id="IPR017871">
    <property type="entry name" value="ABC_transporter-like_CS"/>
</dbReference>
<gene>
    <name evidence="11" type="ORF">HNP33_002988</name>
</gene>
<evidence type="ECO:0000259" key="10">
    <source>
        <dbReference type="PROSITE" id="PS50929"/>
    </source>
</evidence>
<feature type="transmembrane region" description="Helical" evidence="8">
    <location>
        <begin position="172"/>
        <end position="190"/>
    </location>
</feature>
<dbReference type="InterPro" id="IPR039421">
    <property type="entry name" value="Type_1_exporter"/>
</dbReference>
<dbReference type="InterPro" id="IPR003439">
    <property type="entry name" value="ABC_transporter-like_ATP-bd"/>
</dbReference>
<proteinExistence type="predicted"/>
<name>A0ABR6RI87_9BURK</name>
<comment type="subcellular location">
    <subcellularLocation>
        <location evidence="1">Cell membrane</location>
        <topology evidence="1">Multi-pass membrane protein</topology>
    </subcellularLocation>
</comment>
<sequence>MTTWNALRPIVQLFARSGHRRQLLTGMLLAMATVLFGMALLGLSGWFLTACYVAGLSTATALVFDVFAPGAGVRLLSVLRTAARYGERVTTHDATLRVLAQLRVRLFSRFSATDIALRLRQRPARLLYRLTSDIDALDAVYLRLFTPAMALLASTTASALALGLFLDWRSGLLVGAMVLAGGVACIAWCVRRGFITAVRRSFAGAHLRAAVIDAVGGQTELVMAGRLCHQLQQVLAAERQQMAADMHLNKIEAQVGIAIAMTGHLATAAALLSAGRLVQQGQIGAPIAALATLVLLAALEPLLNIRRGAMEAGRTLLAARRLAPPLQAQPAPASLQPPATGLVADLQDASVQYSGSAQATLQHINLQVAAGEWLVLAGPSGTGKSSLLALMAGELQAATGQVLCQPAASLPQRTELFHDSIGGNLRLGCPDASDDDLWTALEAAGLAAVVAALPQQLATPLGSQGAGLSGGESRRLALARLLLHPAPLTLLDEPTEGLDQHTADEVMQAIAQWHLARRTNAPDIPAAIVMASHLQREARHADRIVWVDPARIAWQDARKGTPEFDALIARLRPG</sequence>
<evidence type="ECO:0000256" key="7">
    <source>
        <dbReference type="ARBA" id="ARBA00023136"/>
    </source>
</evidence>
<feature type="transmembrane region" description="Helical" evidence="8">
    <location>
        <begin position="283"/>
        <end position="303"/>
    </location>
</feature>
<feature type="transmembrane region" description="Helical" evidence="8">
    <location>
        <begin position="255"/>
        <end position="277"/>
    </location>
</feature>
<evidence type="ECO:0000256" key="2">
    <source>
        <dbReference type="ARBA" id="ARBA00022475"/>
    </source>
</evidence>
<keyword evidence="7 8" id="KW-0472">Membrane</keyword>
<dbReference type="Gene3D" id="1.20.1560.10">
    <property type="entry name" value="ABC transporter type 1, transmembrane domain"/>
    <property type="match status" value="1"/>
</dbReference>
<dbReference type="SUPFAM" id="SSF90123">
    <property type="entry name" value="ABC transporter transmembrane region"/>
    <property type="match status" value="1"/>
</dbReference>
<evidence type="ECO:0000259" key="9">
    <source>
        <dbReference type="PROSITE" id="PS50893"/>
    </source>
</evidence>
<evidence type="ECO:0000256" key="4">
    <source>
        <dbReference type="ARBA" id="ARBA00022741"/>
    </source>
</evidence>
<keyword evidence="2" id="KW-1003">Cell membrane</keyword>
<dbReference type="RefSeq" id="WP_184709782.1">
    <property type="nucleotide sequence ID" value="NZ_JACHKZ010000020.1"/>
</dbReference>
<dbReference type="InterPro" id="IPR027417">
    <property type="entry name" value="P-loop_NTPase"/>
</dbReference>
<evidence type="ECO:0000313" key="12">
    <source>
        <dbReference type="Proteomes" id="UP000562492"/>
    </source>
</evidence>
<dbReference type="PROSITE" id="PS50929">
    <property type="entry name" value="ABC_TM1F"/>
    <property type="match status" value="1"/>
</dbReference>
<evidence type="ECO:0000256" key="1">
    <source>
        <dbReference type="ARBA" id="ARBA00004651"/>
    </source>
</evidence>
<evidence type="ECO:0000313" key="11">
    <source>
        <dbReference type="EMBL" id="MBB6578883.1"/>
    </source>
</evidence>
<feature type="transmembrane region" description="Helical" evidence="8">
    <location>
        <begin position="23"/>
        <end position="48"/>
    </location>
</feature>
<keyword evidence="6 8" id="KW-1133">Transmembrane helix</keyword>
<dbReference type="EMBL" id="JACHKZ010000020">
    <property type="protein sequence ID" value="MBB6578883.1"/>
    <property type="molecule type" value="Genomic_DNA"/>
</dbReference>
<dbReference type="PROSITE" id="PS50893">
    <property type="entry name" value="ABC_TRANSPORTER_2"/>
    <property type="match status" value="1"/>
</dbReference>
<feature type="transmembrane region" description="Helical" evidence="8">
    <location>
        <begin position="54"/>
        <end position="76"/>
    </location>
</feature>
<evidence type="ECO:0000256" key="6">
    <source>
        <dbReference type="ARBA" id="ARBA00022989"/>
    </source>
</evidence>
<evidence type="ECO:0000256" key="3">
    <source>
        <dbReference type="ARBA" id="ARBA00022692"/>
    </source>
</evidence>
<keyword evidence="4" id="KW-0547">Nucleotide-binding</keyword>
<evidence type="ECO:0000256" key="5">
    <source>
        <dbReference type="ARBA" id="ARBA00022840"/>
    </source>
</evidence>
<dbReference type="GO" id="GO:0005524">
    <property type="term" value="F:ATP binding"/>
    <property type="evidence" value="ECO:0007669"/>
    <property type="project" value="UniProtKB-KW"/>
</dbReference>
<dbReference type="InterPro" id="IPR036640">
    <property type="entry name" value="ABC1_TM_sf"/>
</dbReference>
<dbReference type="InterPro" id="IPR003593">
    <property type="entry name" value="AAA+_ATPase"/>
</dbReference>
<evidence type="ECO:0000256" key="8">
    <source>
        <dbReference type="SAM" id="Phobius"/>
    </source>
</evidence>
<dbReference type="PANTHER" id="PTHR24221:SF590">
    <property type="entry name" value="COMPONENT LINKED WITH THE ASSEMBLY OF CYTOCHROME' TRANSPORT TRANSMEMBRANE ATP-BINDING PROTEIN ABC TRANSPORTER CYDD-RELATED"/>
    <property type="match status" value="1"/>
</dbReference>
<dbReference type="InterPro" id="IPR011527">
    <property type="entry name" value="ABC1_TM_dom"/>
</dbReference>
<dbReference type="Pfam" id="PF00005">
    <property type="entry name" value="ABC_tran"/>
    <property type="match status" value="1"/>
</dbReference>